<dbReference type="AlphaFoldDB" id="A0A7X0KT92"/>
<dbReference type="GO" id="GO:0016757">
    <property type="term" value="F:glycosyltransferase activity"/>
    <property type="evidence" value="ECO:0007669"/>
    <property type="project" value="UniProtKB-KW"/>
</dbReference>
<dbReference type="InterPro" id="IPR001296">
    <property type="entry name" value="Glyco_trans_1"/>
</dbReference>
<evidence type="ECO:0000256" key="1">
    <source>
        <dbReference type="ARBA" id="ARBA00022676"/>
    </source>
</evidence>
<keyword evidence="6" id="KW-1185">Reference proteome</keyword>
<proteinExistence type="predicted"/>
<dbReference type="PANTHER" id="PTHR12526">
    <property type="entry name" value="GLYCOSYLTRANSFERASE"/>
    <property type="match status" value="1"/>
</dbReference>
<evidence type="ECO:0000256" key="2">
    <source>
        <dbReference type="ARBA" id="ARBA00022679"/>
    </source>
</evidence>
<evidence type="ECO:0000259" key="3">
    <source>
        <dbReference type="Pfam" id="PF00534"/>
    </source>
</evidence>
<dbReference type="EMBL" id="JACHML010000001">
    <property type="protein sequence ID" value="MBB6389880.1"/>
    <property type="molecule type" value="Genomic_DNA"/>
</dbReference>
<keyword evidence="1" id="KW-0328">Glycosyltransferase</keyword>
<dbReference type="PANTHER" id="PTHR12526:SF638">
    <property type="entry name" value="SPORE COAT PROTEIN SA"/>
    <property type="match status" value="1"/>
</dbReference>
<protein>
    <submittedName>
        <fullName evidence="5">Glycosyltransferase involved in cell wall biosynthesis</fullName>
    </submittedName>
</protein>
<dbReference type="Proteomes" id="UP000537775">
    <property type="component" value="Unassembled WGS sequence"/>
</dbReference>
<comment type="caution">
    <text evidence="5">The sequence shown here is derived from an EMBL/GenBank/DDBJ whole genome shotgun (WGS) entry which is preliminary data.</text>
</comment>
<dbReference type="Gene3D" id="3.40.50.2000">
    <property type="entry name" value="Glycogen Phosphorylase B"/>
    <property type="match status" value="2"/>
</dbReference>
<dbReference type="CDD" id="cd03801">
    <property type="entry name" value="GT4_PimA-like"/>
    <property type="match status" value="1"/>
</dbReference>
<dbReference type="Pfam" id="PF13439">
    <property type="entry name" value="Glyco_transf_4"/>
    <property type="match status" value="1"/>
</dbReference>
<sequence length="393" mass="40417">MTDSAAPRVLHLDHTSAAGGAEYALMRMLRGPVPWRPALLVPPSGRGGVYAPLGGRVPIRTGGVAQPAGVSGGGLGAVARAAVRLMLQAAATRLDPAFRSADVVDANTARAAAYGALAARTSRRPFVLHLRDMVEAEALGGSGLLMMTRIALPRADGVVANSRATLESARPWLRPDAVTAVIPSAAGLHPVLPGASRAARGEAGPLRIGILARIDPWKGQALLLEAFARAFGDGDAVLEFAGAPQFGTEPHLEELRTRAAELGLGDRVRFLGHVDDLDAVLARWDIAVQCSTRPEPLGQNVLQYLAAGCATIVADEGGPAEWIDDGVNGLVVPARDAPALAAALERLAGDGALRAALATAAPSTTGLLDDDAVATAHGAFYAEVVTSRTTRGS</sequence>
<keyword evidence="2 5" id="KW-0808">Transferase</keyword>
<dbReference type="InterPro" id="IPR028098">
    <property type="entry name" value="Glyco_trans_4-like_N"/>
</dbReference>
<evidence type="ECO:0000313" key="6">
    <source>
        <dbReference type="Proteomes" id="UP000537775"/>
    </source>
</evidence>
<dbReference type="Pfam" id="PF00534">
    <property type="entry name" value="Glycos_transf_1"/>
    <property type="match status" value="1"/>
</dbReference>
<evidence type="ECO:0000313" key="5">
    <source>
        <dbReference type="EMBL" id="MBB6389880.1"/>
    </source>
</evidence>
<accession>A0A7X0KT92</accession>
<dbReference type="SUPFAM" id="SSF53756">
    <property type="entry name" value="UDP-Glycosyltransferase/glycogen phosphorylase"/>
    <property type="match status" value="1"/>
</dbReference>
<organism evidence="5 6">
    <name type="scientific">Microbacterium thalassium</name>
    <dbReference type="NCBI Taxonomy" id="362649"/>
    <lineage>
        <taxon>Bacteria</taxon>
        <taxon>Bacillati</taxon>
        <taxon>Actinomycetota</taxon>
        <taxon>Actinomycetes</taxon>
        <taxon>Micrococcales</taxon>
        <taxon>Microbacteriaceae</taxon>
        <taxon>Microbacterium</taxon>
    </lineage>
</organism>
<gene>
    <name evidence="5" type="ORF">HD594_000193</name>
</gene>
<evidence type="ECO:0000259" key="4">
    <source>
        <dbReference type="Pfam" id="PF13439"/>
    </source>
</evidence>
<feature type="domain" description="Glycosyltransferase subfamily 4-like N-terminal" evidence="4">
    <location>
        <begin position="89"/>
        <end position="183"/>
    </location>
</feature>
<reference evidence="5 6" key="1">
    <citation type="submission" date="2020-08" db="EMBL/GenBank/DDBJ databases">
        <title>Sequencing the genomes of 1000 actinobacteria strains.</title>
        <authorList>
            <person name="Klenk H.-P."/>
        </authorList>
    </citation>
    <scope>NUCLEOTIDE SEQUENCE [LARGE SCALE GENOMIC DNA]</scope>
    <source>
        <strain evidence="5 6">DSM 12511</strain>
    </source>
</reference>
<name>A0A7X0KT92_9MICO</name>
<dbReference type="RefSeq" id="WP_184749160.1">
    <property type="nucleotide sequence ID" value="NZ_BAAAJR010000008.1"/>
</dbReference>
<feature type="domain" description="Glycosyl transferase family 1" evidence="3">
    <location>
        <begin position="206"/>
        <end position="362"/>
    </location>
</feature>